<dbReference type="InterPro" id="IPR058923">
    <property type="entry name" value="RCC1-like_dom"/>
</dbReference>
<dbReference type="PROSITE" id="PS00626">
    <property type="entry name" value="RCC1_2"/>
    <property type="match status" value="3"/>
</dbReference>
<evidence type="ECO:0000259" key="5">
    <source>
        <dbReference type="Pfam" id="PF25390"/>
    </source>
</evidence>
<dbReference type="PANTHER" id="PTHR45982:SF1">
    <property type="entry name" value="REGULATOR OF CHROMOSOME CONDENSATION"/>
    <property type="match status" value="1"/>
</dbReference>
<dbReference type="GO" id="GO:0005737">
    <property type="term" value="C:cytoplasm"/>
    <property type="evidence" value="ECO:0007669"/>
    <property type="project" value="TreeGrafter"/>
</dbReference>
<feature type="domain" description="RCC1-like" evidence="5">
    <location>
        <begin position="35"/>
        <end position="274"/>
    </location>
</feature>
<reference evidence="7" key="1">
    <citation type="submission" date="2016-10" db="EMBL/GenBank/DDBJ databases">
        <authorList>
            <person name="Varghese N."/>
            <person name="Submissions S."/>
        </authorList>
    </citation>
    <scope>NUCLEOTIDE SEQUENCE [LARGE SCALE GENOMIC DNA]</scope>
    <source>
        <strain evidence="7">DSM 25329</strain>
    </source>
</reference>
<keyword evidence="1" id="KW-0344">Guanine-nucleotide releasing factor</keyword>
<dbReference type="NCBIfam" id="TIGR04183">
    <property type="entry name" value="Por_Secre_tail"/>
    <property type="match status" value="1"/>
</dbReference>
<feature type="region of interest" description="Disordered" evidence="3">
    <location>
        <begin position="499"/>
        <end position="518"/>
    </location>
</feature>
<dbReference type="Gene3D" id="2.60.40.10">
    <property type="entry name" value="Immunoglobulins"/>
    <property type="match status" value="1"/>
</dbReference>
<keyword evidence="2" id="KW-0677">Repeat</keyword>
<dbReference type="AlphaFoldDB" id="A0A1G7Q2B5"/>
<evidence type="ECO:0000259" key="4">
    <source>
        <dbReference type="Pfam" id="PF18962"/>
    </source>
</evidence>
<name>A0A1G7Q2B5_9BACT</name>
<dbReference type="InterPro" id="IPR009091">
    <property type="entry name" value="RCC1/BLIP-II"/>
</dbReference>
<dbReference type="PANTHER" id="PTHR45982">
    <property type="entry name" value="REGULATOR OF CHROMOSOME CONDENSATION"/>
    <property type="match status" value="1"/>
</dbReference>
<dbReference type="InterPro" id="IPR013783">
    <property type="entry name" value="Ig-like_fold"/>
</dbReference>
<organism evidence="6 7">
    <name type="scientific">Dyadobacter soli</name>
    <dbReference type="NCBI Taxonomy" id="659014"/>
    <lineage>
        <taxon>Bacteria</taxon>
        <taxon>Pseudomonadati</taxon>
        <taxon>Bacteroidota</taxon>
        <taxon>Cytophagia</taxon>
        <taxon>Cytophagales</taxon>
        <taxon>Spirosomataceae</taxon>
        <taxon>Dyadobacter</taxon>
    </lineage>
</organism>
<dbReference type="EMBL" id="FNAN01000013">
    <property type="protein sequence ID" value="SDF92712.1"/>
    <property type="molecule type" value="Genomic_DNA"/>
</dbReference>
<dbReference type="Pfam" id="PF18962">
    <property type="entry name" value="Por_Secre_tail"/>
    <property type="match status" value="1"/>
</dbReference>
<dbReference type="Pfam" id="PF00415">
    <property type="entry name" value="RCC1"/>
    <property type="match status" value="2"/>
</dbReference>
<evidence type="ECO:0000256" key="1">
    <source>
        <dbReference type="ARBA" id="ARBA00022658"/>
    </source>
</evidence>
<dbReference type="Pfam" id="PF25390">
    <property type="entry name" value="WD40_RLD"/>
    <property type="match status" value="1"/>
</dbReference>
<dbReference type="OrthoDB" id="615576at2"/>
<sequence length="730" mass="77248">MKITLYATLFFLIISKGIFAQCSYYTTIKSGPIAQHSFAIKSDGTLWAWGKNTNGQLGDGTNNNSKNIPVQIASPSTWADVSAGESHTLAIKSDGTLWTWGANSYGQLGDGLYADRKLPVQVGTDANWLSIAAGKDHSLAIKTDGSLWAWGANYAGQLGDGTNDERRTPVKIGSASNWASVGAGYYHTAALKKDGTLWAWGDNLYGQLGNGTEGFDAGTNTPGQVGAATDWASVSVGLLHNSAIKKNGTLWAWGFNDSGQLGDGTNMYKNTPVQTGSASDWAAVRLGGYHTHAIKTDGSLWAWGYNVYGQLGDGTNTGRTTPVAISSGTAWASVSSGVVHTHGIQKNGSVWIWGKNEFGQLGNGNNTAKNAPIQFSAAPAFTNALAPTLATATLQQGQYTMFSNGCAPIASLASNTNSVGYVAGAVTAKVWIEAAQPANYVKRHYQITPSQNAGSASGRVTLYFTQAEFTSFNSVNANDLPANPGDAAGKANLRIEKIGGESSDGSGHPATYPGPTATIDPKDADIVWNLTAGRWEVSFDVTGFSGFFVKTGENPLPVRLVSFQAVESENTALLHWQTATEDNASHFEIERSTDARNFEKIGEVTAASESNSLLTYSFTDAGFAQMAGTAYYRLRSVDLDGTFALSAIKPLTPKQTWTVYPNPVKQGSAVTIRTHAPIQSLTLTDALGKQVPAQIKTENGNKTVLNLPAGLYMLRINTGNGINTGKIVVE</sequence>
<gene>
    <name evidence="6" type="ORF">SAMN04487996_113215</name>
</gene>
<dbReference type="InterPro" id="IPR051553">
    <property type="entry name" value="Ran_GTPase-activating"/>
</dbReference>
<dbReference type="Proteomes" id="UP000198748">
    <property type="component" value="Unassembled WGS sequence"/>
</dbReference>
<dbReference type="RefSeq" id="WP_090154686.1">
    <property type="nucleotide sequence ID" value="NZ_FNAN01000013.1"/>
</dbReference>
<dbReference type="GO" id="GO:0005085">
    <property type="term" value="F:guanyl-nucleotide exchange factor activity"/>
    <property type="evidence" value="ECO:0007669"/>
    <property type="project" value="TreeGrafter"/>
</dbReference>
<accession>A0A1G7Q2B5</accession>
<keyword evidence="7" id="KW-1185">Reference proteome</keyword>
<dbReference type="Gene3D" id="2.130.10.30">
    <property type="entry name" value="Regulator of chromosome condensation 1/beta-lactamase-inhibitor protein II"/>
    <property type="match status" value="3"/>
</dbReference>
<evidence type="ECO:0000313" key="6">
    <source>
        <dbReference type="EMBL" id="SDF92712.1"/>
    </source>
</evidence>
<evidence type="ECO:0000313" key="7">
    <source>
        <dbReference type="Proteomes" id="UP000198748"/>
    </source>
</evidence>
<evidence type="ECO:0000256" key="3">
    <source>
        <dbReference type="SAM" id="MobiDB-lite"/>
    </source>
</evidence>
<dbReference type="STRING" id="659014.SAMN04487996_113215"/>
<dbReference type="PRINTS" id="PR00633">
    <property type="entry name" value="RCCNDNSATION"/>
</dbReference>
<dbReference type="PROSITE" id="PS50012">
    <property type="entry name" value="RCC1_3"/>
    <property type="match status" value="7"/>
</dbReference>
<protein>
    <submittedName>
        <fullName evidence="6">Por secretion system C-terminal sorting domain-containing protein</fullName>
    </submittedName>
</protein>
<proteinExistence type="predicted"/>
<dbReference type="SUPFAM" id="SSF50985">
    <property type="entry name" value="RCC1/BLIP-II"/>
    <property type="match status" value="2"/>
</dbReference>
<evidence type="ECO:0000256" key="2">
    <source>
        <dbReference type="ARBA" id="ARBA00022737"/>
    </source>
</evidence>
<feature type="domain" description="Secretion system C-terminal sorting" evidence="4">
    <location>
        <begin position="659"/>
        <end position="729"/>
    </location>
</feature>
<dbReference type="InterPro" id="IPR000408">
    <property type="entry name" value="Reg_chr_condens"/>
</dbReference>
<dbReference type="InterPro" id="IPR026444">
    <property type="entry name" value="Secre_tail"/>
</dbReference>